<evidence type="ECO:0000256" key="1">
    <source>
        <dbReference type="SAM" id="MobiDB-lite"/>
    </source>
</evidence>
<dbReference type="Proteomes" id="UP000782312">
    <property type="component" value="Unassembled WGS sequence"/>
</dbReference>
<evidence type="ECO:0000313" key="2">
    <source>
        <dbReference type="EMBL" id="MBI3126117.1"/>
    </source>
</evidence>
<name>A0A932MM29_UNCTE</name>
<organism evidence="2 3">
    <name type="scientific">Tectimicrobiota bacterium</name>
    <dbReference type="NCBI Taxonomy" id="2528274"/>
    <lineage>
        <taxon>Bacteria</taxon>
        <taxon>Pseudomonadati</taxon>
        <taxon>Nitrospinota/Tectimicrobiota group</taxon>
        <taxon>Candidatus Tectimicrobiota</taxon>
    </lineage>
</organism>
<proteinExistence type="predicted"/>
<sequence length="145" mass="16099">MQEGRTPEGFLQLKVERDIAEEMANTLGRIGREFARRREEAWRAFQALGACPAGAGERRAALERDLQAALDHAERYRYFLIVQREAMGLRDHAEVARKFPLPEVPGRTPAPGDPASPRVAWPGGFSRALRRKSAGGWTGTDRGSS</sequence>
<accession>A0A932MM29</accession>
<feature type="region of interest" description="Disordered" evidence="1">
    <location>
        <begin position="100"/>
        <end position="124"/>
    </location>
</feature>
<gene>
    <name evidence="2" type="ORF">HYZ11_00760</name>
</gene>
<evidence type="ECO:0000313" key="3">
    <source>
        <dbReference type="Proteomes" id="UP000782312"/>
    </source>
</evidence>
<dbReference type="AlphaFoldDB" id="A0A932MM29"/>
<reference evidence="2" key="1">
    <citation type="submission" date="2020-07" db="EMBL/GenBank/DDBJ databases">
        <title>Huge and variable diversity of episymbiotic CPR bacteria and DPANN archaea in groundwater ecosystems.</title>
        <authorList>
            <person name="He C.Y."/>
            <person name="Keren R."/>
            <person name="Whittaker M."/>
            <person name="Farag I.F."/>
            <person name="Doudna J."/>
            <person name="Cate J.H.D."/>
            <person name="Banfield J.F."/>
        </authorList>
    </citation>
    <scope>NUCLEOTIDE SEQUENCE</scope>
    <source>
        <strain evidence="2">NC_groundwater_763_Ag_S-0.2um_68_21</strain>
    </source>
</reference>
<protein>
    <submittedName>
        <fullName evidence="2">Uncharacterized protein</fullName>
    </submittedName>
</protein>
<comment type="caution">
    <text evidence="2">The sequence shown here is derived from an EMBL/GenBank/DDBJ whole genome shotgun (WGS) entry which is preliminary data.</text>
</comment>
<dbReference type="EMBL" id="JACPUR010000001">
    <property type="protein sequence ID" value="MBI3126117.1"/>
    <property type="molecule type" value="Genomic_DNA"/>
</dbReference>